<dbReference type="PANTHER" id="PTHR30081">
    <property type="entry name" value="PROTEIN-EXPORT MEMBRANE PROTEIN SEC"/>
    <property type="match status" value="1"/>
</dbReference>
<dbReference type="Pfam" id="PF02355">
    <property type="entry name" value="SecD_SecF_C"/>
    <property type="match status" value="1"/>
</dbReference>
<evidence type="ECO:0000256" key="8">
    <source>
        <dbReference type="ARBA" id="ARBA00023136"/>
    </source>
</evidence>
<dbReference type="GO" id="GO:0065002">
    <property type="term" value="P:intracellular protein transmembrane transport"/>
    <property type="evidence" value="ECO:0007669"/>
    <property type="project" value="UniProtKB-UniRule"/>
</dbReference>
<evidence type="ECO:0000256" key="3">
    <source>
        <dbReference type="ARBA" id="ARBA00022475"/>
    </source>
</evidence>
<sequence>MQRETLGWLAVVIAIAALCTYMILPNQGLFGRPIEVRLGLDIQGGVRVLMRADQPDVTPEQMSEVRRVIDRRVNALGVAEPIVQTAGSNRIIVELPGIQNPDAAIDLIRQTALLEFVDFSAVAGCTAPMPAPGTYILTNRQLELRQGAPETTPTPEAAATAEATAESTAEATAEVVSTPEATAEAAPTAEATAEVMSTPEATAEAAPTAEATPTAEPAAEPTPEPNPPGSKANPLLNPCTNLPFNTVMTGAGLRDAQARLGGQGGTQYVVGFELNTGSPEAQAFAAHTGANIGQPLAIVLDGEVLSAPIIQARLDDGGEITGNFTREEAIALAVQLRSGALPVSLSIESREQVGATLGAESVAQAVRAGALGILTIFIFLIVYYRIGGVAAALALILFGMINFALYKYIPVTLTLSAITGFLISIGSAIDGNILIFERVKEELRNGRKLNKAVELGFSRAWATIRDSNISTILIALILYFFGGQFGASAVRGFAITLIIGLVINLFTAVIVTRVFLNVILAIGGERLARTNLFGQ</sequence>
<evidence type="ECO:0000313" key="16">
    <source>
        <dbReference type="Proteomes" id="UP000228947"/>
    </source>
</evidence>
<evidence type="ECO:0000259" key="13">
    <source>
        <dbReference type="Pfam" id="PF22599"/>
    </source>
</evidence>
<feature type="domain" description="Protein translocase subunit SecDF P1" evidence="12">
    <location>
        <begin position="62"/>
        <end position="118"/>
    </location>
</feature>
<keyword evidence="7 9" id="KW-0811">Translocation</keyword>
<feature type="domain" description="SecDF P1 head subdomain" evidence="13">
    <location>
        <begin position="245"/>
        <end position="343"/>
    </location>
</feature>
<dbReference type="NCBIfam" id="TIGR00916">
    <property type="entry name" value="2A0604s01"/>
    <property type="match status" value="1"/>
</dbReference>
<dbReference type="PANTHER" id="PTHR30081:SF1">
    <property type="entry name" value="PROTEIN TRANSLOCASE SUBUNIT SECD"/>
    <property type="match status" value="1"/>
</dbReference>
<evidence type="ECO:0000256" key="4">
    <source>
        <dbReference type="ARBA" id="ARBA00022692"/>
    </source>
</evidence>
<evidence type="ECO:0000256" key="5">
    <source>
        <dbReference type="ARBA" id="ARBA00022927"/>
    </source>
</evidence>
<reference evidence="16 17" key="1">
    <citation type="submission" date="2017-11" db="EMBL/GenBank/DDBJ databases">
        <title>Evolution of Phototrophy in the Chloroflexi Phylum Driven by Horizontal Gene Transfer.</title>
        <authorList>
            <person name="Ward L.M."/>
            <person name="Hemp J."/>
            <person name="Shih P.M."/>
            <person name="Mcglynn S.E."/>
            <person name="Fischer W."/>
        </authorList>
    </citation>
    <scope>NUCLEOTIDE SEQUENCE [LARGE SCALE GENOMIC DNA]</scope>
    <source>
        <strain evidence="15">CP1_1M</strain>
        <strain evidence="14">JP3_13</strain>
    </source>
</reference>
<dbReference type="PRINTS" id="PR00702">
    <property type="entry name" value="ACRIFLAVINRP"/>
</dbReference>
<evidence type="ECO:0000256" key="10">
    <source>
        <dbReference type="SAM" id="MobiDB-lite"/>
    </source>
</evidence>
<feature type="transmembrane region" description="Helical" evidence="9">
    <location>
        <begin position="493"/>
        <end position="516"/>
    </location>
</feature>
<comment type="similarity">
    <text evidence="9">Belongs to the SecD/SecF family. SecD subfamily.</text>
</comment>
<dbReference type="Gene3D" id="3.30.1360.200">
    <property type="match status" value="1"/>
</dbReference>
<feature type="transmembrane region" description="Helical" evidence="9">
    <location>
        <begin position="391"/>
        <end position="409"/>
    </location>
</feature>
<evidence type="ECO:0000256" key="7">
    <source>
        <dbReference type="ARBA" id="ARBA00023010"/>
    </source>
</evidence>
<proteinExistence type="inferred from homology"/>
<evidence type="ECO:0000313" key="17">
    <source>
        <dbReference type="Proteomes" id="UP000229681"/>
    </source>
</evidence>
<gene>
    <name evidence="9 15" type="primary">secD</name>
    <name evidence="14" type="ORF">CUN49_04250</name>
    <name evidence="15" type="ORF">CUN50_02885</name>
</gene>
<keyword evidence="8 9" id="KW-0472">Membrane</keyword>
<dbReference type="SUPFAM" id="SSF82866">
    <property type="entry name" value="Multidrug efflux transporter AcrB transmembrane domain"/>
    <property type="match status" value="1"/>
</dbReference>
<evidence type="ECO:0000313" key="15">
    <source>
        <dbReference type="EMBL" id="PJF42763.1"/>
    </source>
</evidence>
<feature type="transmembrane region" description="Helical" evidence="9">
    <location>
        <begin position="365"/>
        <end position="384"/>
    </location>
</feature>
<dbReference type="Proteomes" id="UP000229681">
    <property type="component" value="Unassembled WGS sequence"/>
</dbReference>
<dbReference type="InterPro" id="IPR022646">
    <property type="entry name" value="SecD/SecF_CS"/>
</dbReference>
<dbReference type="Pfam" id="PF22599">
    <property type="entry name" value="SecDF_P1_head"/>
    <property type="match status" value="1"/>
</dbReference>
<evidence type="ECO:0000256" key="6">
    <source>
        <dbReference type="ARBA" id="ARBA00022989"/>
    </source>
</evidence>
<evidence type="ECO:0000313" key="14">
    <source>
        <dbReference type="EMBL" id="PJF36678.1"/>
    </source>
</evidence>
<feature type="domain" description="Protein export membrane protein SecD/SecF C-terminal" evidence="11">
    <location>
        <begin position="344"/>
        <end position="514"/>
    </location>
</feature>
<accession>A0A2M8PGK6</accession>
<comment type="caution">
    <text evidence="15">The sequence shown here is derived from an EMBL/GenBank/DDBJ whole genome shotgun (WGS) entry which is preliminary data.</text>
</comment>
<comment type="subunit">
    <text evidence="9">Forms a complex with SecF. Part of the essential Sec protein translocation apparatus which comprises SecA, SecYEG and auxiliary proteins SecDF. Other proteins may also be involved.</text>
</comment>
<dbReference type="InterPro" id="IPR054384">
    <property type="entry name" value="SecDF_P1_head"/>
</dbReference>
<keyword evidence="3 9" id="KW-1003">Cell membrane</keyword>
<dbReference type="InterPro" id="IPR048631">
    <property type="entry name" value="SecD_1st"/>
</dbReference>
<keyword evidence="2 9" id="KW-0813">Transport</keyword>
<dbReference type="NCBIfam" id="TIGR01129">
    <property type="entry name" value="secD"/>
    <property type="match status" value="1"/>
</dbReference>
<comment type="subcellular location">
    <subcellularLocation>
        <location evidence="1 9">Cell membrane</location>
        <topology evidence="1 9">Multi-pass membrane protein</topology>
    </subcellularLocation>
</comment>
<accession>A0A2M8PZ05</accession>
<organism evidence="15 16">
    <name type="scientific">Candidatus Thermofonsia Clade 1 bacterium</name>
    <dbReference type="NCBI Taxonomy" id="2364210"/>
    <lineage>
        <taxon>Bacteria</taxon>
        <taxon>Bacillati</taxon>
        <taxon>Chloroflexota</taxon>
        <taxon>Candidatus Thermofontia</taxon>
        <taxon>Candidatus Thermofonsia Clade 1</taxon>
    </lineage>
</organism>
<dbReference type="EMBL" id="PGTM01000038">
    <property type="protein sequence ID" value="PJF36678.1"/>
    <property type="molecule type" value="Genomic_DNA"/>
</dbReference>
<dbReference type="InterPro" id="IPR001036">
    <property type="entry name" value="Acrflvin-R"/>
</dbReference>
<dbReference type="GO" id="GO:0006605">
    <property type="term" value="P:protein targeting"/>
    <property type="evidence" value="ECO:0007669"/>
    <property type="project" value="UniProtKB-UniRule"/>
</dbReference>
<keyword evidence="4 9" id="KW-0812">Transmembrane</keyword>
<dbReference type="EMBL" id="PGTL01000009">
    <property type="protein sequence ID" value="PJF42763.1"/>
    <property type="molecule type" value="Genomic_DNA"/>
</dbReference>
<dbReference type="Proteomes" id="UP000228947">
    <property type="component" value="Unassembled WGS sequence"/>
</dbReference>
<evidence type="ECO:0000259" key="11">
    <source>
        <dbReference type="Pfam" id="PF02355"/>
    </source>
</evidence>
<feature type="transmembrane region" description="Helical" evidence="9">
    <location>
        <begin position="469"/>
        <end position="487"/>
    </location>
</feature>
<evidence type="ECO:0000256" key="9">
    <source>
        <dbReference type="HAMAP-Rule" id="MF_01463"/>
    </source>
</evidence>
<dbReference type="GO" id="GO:0005886">
    <property type="term" value="C:plasma membrane"/>
    <property type="evidence" value="ECO:0007669"/>
    <property type="project" value="UniProtKB-SubCell"/>
</dbReference>
<keyword evidence="6 9" id="KW-1133">Transmembrane helix</keyword>
<dbReference type="InterPro" id="IPR055344">
    <property type="entry name" value="SecD_SecF_C_bact"/>
</dbReference>
<name>A0A2M8PZ05_9CHLR</name>
<dbReference type="InterPro" id="IPR005791">
    <property type="entry name" value="SecD"/>
</dbReference>
<evidence type="ECO:0000256" key="1">
    <source>
        <dbReference type="ARBA" id="ARBA00004651"/>
    </source>
</evidence>
<evidence type="ECO:0000259" key="12">
    <source>
        <dbReference type="Pfam" id="PF21760"/>
    </source>
</evidence>
<feature type="transmembrane region" description="Helical" evidence="9">
    <location>
        <begin position="415"/>
        <end position="436"/>
    </location>
</feature>
<dbReference type="GO" id="GO:0043952">
    <property type="term" value="P:protein transport by the Sec complex"/>
    <property type="evidence" value="ECO:0007669"/>
    <property type="project" value="UniProtKB-UniRule"/>
</dbReference>
<feature type="region of interest" description="Disordered" evidence="10">
    <location>
        <begin position="148"/>
        <end position="235"/>
    </location>
</feature>
<feature type="compositionally biased region" description="Low complexity" evidence="10">
    <location>
        <begin position="148"/>
        <end position="219"/>
    </location>
</feature>
<dbReference type="HAMAP" id="MF_01463_B">
    <property type="entry name" value="SecD_B"/>
    <property type="match status" value="1"/>
</dbReference>
<dbReference type="GO" id="GO:0015450">
    <property type="term" value="F:protein-transporting ATPase activity"/>
    <property type="evidence" value="ECO:0007669"/>
    <property type="project" value="InterPro"/>
</dbReference>
<feature type="transmembrane region" description="Helical" evidence="9">
    <location>
        <begin position="7"/>
        <end position="24"/>
    </location>
</feature>
<dbReference type="InterPro" id="IPR048634">
    <property type="entry name" value="SecD_SecF_C"/>
</dbReference>
<comment type="function">
    <text evidence="9">Part of the Sec protein translocase complex. Interacts with the SecYEG preprotein conducting channel. SecDF uses the proton motive force (PMF) to complete protein translocation after the ATP-dependent function of SecA.</text>
</comment>
<dbReference type="InterPro" id="IPR022813">
    <property type="entry name" value="SecD/SecF_arch_bac"/>
</dbReference>
<evidence type="ECO:0000256" key="2">
    <source>
        <dbReference type="ARBA" id="ARBA00022448"/>
    </source>
</evidence>
<protein>
    <recommendedName>
        <fullName evidence="9">Protein translocase subunit SecD</fullName>
    </recommendedName>
</protein>
<keyword evidence="5 9" id="KW-0653">Protein transport</keyword>
<dbReference type="Pfam" id="PF21760">
    <property type="entry name" value="SecD_1st"/>
    <property type="match status" value="1"/>
</dbReference>
<dbReference type="Gene3D" id="3.30.70.3220">
    <property type="match status" value="1"/>
</dbReference>
<dbReference type="AlphaFoldDB" id="A0A2M8PZ05"/>
<dbReference type="Pfam" id="PF07549">
    <property type="entry name" value="Sec_GG"/>
    <property type="match status" value="1"/>
</dbReference>